<feature type="transmembrane region" description="Helical" evidence="1">
    <location>
        <begin position="24"/>
        <end position="41"/>
    </location>
</feature>
<keyword evidence="1" id="KW-1133">Transmembrane helix</keyword>
<evidence type="ECO:0000256" key="1">
    <source>
        <dbReference type="SAM" id="Phobius"/>
    </source>
</evidence>
<dbReference type="Proteomes" id="UP000245207">
    <property type="component" value="Unassembled WGS sequence"/>
</dbReference>
<organism evidence="2 3">
    <name type="scientific">Artemisia annua</name>
    <name type="common">Sweet wormwood</name>
    <dbReference type="NCBI Taxonomy" id="35608"/>
    <lineage>
        <taxon>Eukaryota</taxon>
        <taxon>Viridiplantae</taxon>
        <taxon>Streptophyta</taxon>
        <taxon>Embryophyta</taxon>
        <taxon>Tracheophyta</taxon>
        <taxon>Spermatophyta</taxon>
        <taxon>Magnoliopsida</taxon>
        <taxon>eudicotyledons</taxon>
        <taxon>Gunneridae</taxon>
        <taxon>Pentapetalae</taxon>
        <taxon>asterids</taxon>
        <taxon>campanulids</taxon>
        <taxon>Asterales</taxon>
        <taxon>Asteraceae</taxon>
        <taxon>Asteroideae</taxon>
        <taxon>Anthemideae</taxon>
        <taxon>Artemisiinae</taxon>
        <taxon>Artemisia</taxon>
    </lineage>
</organism>
<dbReference type="GO" id="GO:0016301">
    <property type="term" value="F:kinase activity"/>
    <property type="evidence" value="ECO:0007669"/>
    <property type="project" value="UniProtKB-KW"/>
</dbReference>
<dbReference type="STRING" id="35608.A0A2U1MTD7"/>
<keyword evidence="1" id="KW-0472">Membrane</keyword>
<dbReference type="AlphaFoldDB" id="A0A2U1MTD7"/>
<keyword evidence="2" id="KW-0808">Transferase</keyword>
<evidence type="ECO:0000313" key="3">
    <source>
        <dbReference type="Proteomes" id="UP000245207"/>
    </source>
</evidence>
<keyword evidence="2" id="KW-0418">Kinase</keyword>
<protein>
    <submittedName>
        <fullName evidence="2">Serine/threonine/dual specificity protein kinase, catalytic domain-containing protein</fullName>
    </submittedName>
</protein>
<sequence length="88" mass="9573">MQSLMSVDFSHNNLSGLVPGHFSYLHYTLLLGNAGFCRPYLGPFKNGVMNSTRQDHSKGLSASVKLLLVIGLLVCSIAFAVDKESCRV</sequence>
<reference evidence="2 3" key="1">
    <citation type="journal article" date="2018" name="Mol. Plant">
        <title>The genome of Artemisia annua provides insight into the evolution of Asteraceae family and artemisinin biosynthesis.</title>
        <authorList>
            <person name="Shen Q."/>
            <person name="Zhang L."/>
            <person name="Liao Z."/>
            <person name="Wang S."/>
            <person name="Yan T."/>
            <person name="Shi P."/>
            <person name="Liu M."/>
            <person name="Fu X."/>
            <person name="Pan Q."/>
            <person name="Wang Y."/>
            <person name="Lv Z."/>
            <person name="Lu X."/>
            <person name="Zhang F."/>
            <person name="Jiang W."/>
            <person name="Ma Y."/>
            <person name="Chen M."/>
            <person name="Hao X."/>
            <person name="Li L."/>
            <person name="Tang Y."/>
            <person name="Lv G."/>
            <person name="Zhou Y."/>
            <person name="Sun X."/>
            <person name="Brodelius P.E."/>
            <person name="Rose J.K.C."/>
            <person name="Tang K."/>
        </authorList>
    </citation>
    <scope>NUCLEOTIDE SEQUENCE [LARGE SCALE GENOMIC DNA]</scope>
    <source>
        <strain evidence="3">cv. Huhao1</strain>
        <tissue evidence="2">Leaf</tissue>
    </source>
</reference>
<gene>
    <name evidence="2" type="ORF">CTI12_AA340220</name>
</gene>
<keyword evidence="3" id="KW-1185">Reference proteome</keyword>
<accession>A0A2U1MTD7</accession>
<dbReference type="EMBL" id="PKPP01004407">
    <property type="protein sequence ID" value="PWA64510.1"/>
    <property type="molecule type" value="Genomic_DNA"/>
</dbReference>
<proteinExistence type="predicted"/>
<comment type="caution">
    <text evidence="2">The sequence shown here is derived from an EMBL/GenBank/DDBJ whole genome shotgun (WGS) entry which is preliminary data.</text>
</comment>
<keyword evidence="1" id="KW-0812">Transmembrane</keyword>
<name>A0A2U1MTD7_ARTAN</name>
<evidence type="ECO:0000313" key="2">
    <source>
        <dbReference type="EMBL" id="PWA64510.1"/>
    </source>
</evidence>
<feature type="transmembrane region" description="Helical" evidence="1">
    <location>
        <begin position="62"/>
        <end position="81"/>
    </location>
</feature>